<evidence type="ECO:0000259" key="5">
    <source>
        <dbReference type="PROSITE" id="PS01124"/>
    </source>
</evidence>
<evidence type="ECO:0000256" key="1">
    <source>
        <dbReference type="ARBA" id="ARBA00023015"/>
    </source>
</evidence>
<name>A0ABY0RD97_9PSED</name>
<dbReference type="PANTHER" id="PTHR46796:SF12">
    <property type="entry name" value="HTH-TYPE DNA-BINDING TRANSCRIPTIONAL ACTIVATOR EUTR"/>
    <property type="match status" value="1"/>
</dbReference>
<dbReference type="PROSITE" id="PS01124">
    <property type="entry name" value="HTH_ARAC_FAMILY_2"/>
    <property type="match status" value="1"/>
</dbReference>
<dbReference type="Pfam" id="PF12833">
    <property type="entry name" value="HTH_18"/>
    <property type="match status" value="1"/>
</dbReference>
<dbReference type="PANTHER" id="PTHR46796">
    <property type="entry name" value="HTH-TYPE TRANSCRIPTIONAL ACTIVATOR RHAS-RELATED"/>
    <property type="match status" value="1"/>
</dbReference>
<accession>A0ABY0RD97</accession>
<dbReference type="Gene3D" id="1.10.10.60">
    <property type="entry name" value="Homeodomain-like"/>
    <property type="match status" value="1"/>
</dbReference>
<gene>
    <name evidence="6" type="ORF">SAMN04490208_1145</name>
</gene>
<keyword evidence="1" id="KW-0805">Transcription regulation</keyword>
<comment type="function">
    <text evidence="4">Regulatory protein of the TOL plasmid xyl operons. XylS activates the xylXYZLTEGFJQKIH operon required for the degradation of toluene, m-xylene and p-xylene.</text>
</comment>
<dbReference type="GO" id="GO:0003677">
    <property type="term" value="F:DNA binding"/>
    <property type="evidence" value="ECO:0007669"/>
    <property type="project" value="UniProtKB-KW"/>
</dbReference>
<dbReference type="RefSeq" id="WP_082630550.1">
    <property type="nucleotide sequence ID" value="NZ_JYLI01000026.1"/>
</dbReference>
<protein>
    <submittedName>
        <fullName evidence="6">AraC-type DNA-binding protein</fullName>
    </submittedName>
</protein>
<evidence type="ECO:0000313" key="7">
    <source>
        <dbReference type="Proteomes" id="UP000181903"/>
    </source>
</evidence>
<organism evidence="6 7">
    <name type="scientific">Pseudomonas poae</name>
    <dbReference type="NCBI Taxonomy" id="200451"/>
    <lineage>
        <taxon>Bacteria</taxon>
        <taxon>Pseudomonadati</taxon>
        <taxon>Pseudomonadota</taxon>
        <taxon>Gammaproteobacteria</taxon>
        <taxon>Pseudomonadales</taxon>
        <taxon>Pseudomonadaceae</taxon>
        <taxon>Pseudomonas</taxon>
    </lineage>
</organism>
<dbReference type="InterPro" id="IPR035418">
    <property type="entry name" value="AraC-bd_2"/>
</dbReference>
<dbReference type="InterPro" id="IPR018060">
    <property type="entry name" value="HTH_AraC"/>
</dbReference>
<dbReference type="InterPro" id="IPR009057">
    <property type="entry name" value="Homeodomain-like_sf"/>
</dbReference>
<dbReference type="SMART" id="SM00342">
    <property type="entry name" value="HTH_ARAC"/>
    <property type="match status" value="1"/>
</dbReference>
<dbReference type="InterPro" id="IPR050204">
    <property type="entry name" value="AraC_XylS_family_regulators"/>
</dbReference>
<keyword evidence="2 6" id="KW-0238">DNA-binding</keyword>
<reference evidence="6 7" key="1">
    <citation type="submission" date="2016-10" db="EMBL/GenBank/DDBJ databases">
        <authorList>
            <person name="Varghese N."/>
            <person name="Submissions S."/>
        </authorList>
    </citation>
    <scope>NUCLEOTIDE SEQUENCE [LARGE SCALE GENOMIC DNA]</scope>
    <source>
        <strain evidence="6 7">BS2776</strain>
    </source>
</reference>
<keyword evidence="7" id="KW-1185">Reference proteome</keyword>
<feature type="domain" description="HTH araC/xylS-type" evidence="5">
    <location>
        <begin position="228"/>
        <end position="328"/>
    </location>
</feature>
<dbReference type="SUPFAM" id="SSF46689">
    <property type="entry name" value="Homeodomain-like"/>
    <property type="match status" value="1"/>
</dbReference>
<proteinExistence type="predicted"/>
<sequence length="336" mass="37664">MTEPHVVPHSDIQINCCDMAGARAWMEEVCGPHSLQSAQPERVSFRHNARVFRSYATKLGTLEYGADVRIGVEGSEQLDSYSLSLPLSGEQELIYLGRRISSNKSMGVIVSPFHSQELSIAGDCRKLSVVIPRVTMRLALEEILKRPVETPINFDPLMDGQIGASASWWRLINHFVSEQDAGGAIFDQTLFSRDIEASLVRGLILAQKSNYTDEIHECLIGRLPSFLLKAKDFIHSNAREDIRLDDIEQAAGVSRFKLFDGFRKHMGMSPMAYLKKLRLSEVRKQLLDGGRGTNISSVATEWGFNHLGRFASEYKKLFNEIPSATMHRNDGGRAHM</sequence>
<dbReference type="Pfam" id="PF14525">
    <property type="entry name" value="AraC_binding_2"/>
    <property type="match status" value="1"/>
</dbReference>
<evidence type="ECO:0000313" key="6">
    <source>
        <dbReference type="EMBL" id="SDN69137.1"/>
    </source>
</evidence>
<evidence type="ECO:0000256" key="3">
    <source>
        <dbReference type="ARBA" id="ARBA00023163"/>
    </source>
</evidence>
<evidence type="ECO:0000256" key="4">
    <source>
        <dbReference type="ARBA" id="ARBA00037345"/>
    </source>
</evidence>
<keyword evidence="3" id="KW-0804">Transcription</keyword>
<evidence type="ECO:0000256" key="2">
    <source>
        <dbReference type="ARBA" id="ARBA00023125"/>
    </source>
</evidence>
<dbReference type="EMBL" id="LT629706">
    <property type="protein sequence ID" value="SDN69137.1"/>
    <property type="molecule type" value="Genomic_DNA"/>
</dbReference>
<dbReference type="Proteomes" id="UP000181903">
    <property type="component" value="Chromosome I"/>
</dbReference>